<keyword evidence="3" id="KW-1185">Reference proteome</keyword>
<sequence length="235" mass="25730">MHAGAAHHVPAVAIEIVISEIAGSQALRMFSCMDGRRTFMTSSRSFPSFSPPGNPSLHVVAHKLASLYSPDANLTIVSDEAIVNGLITALVSRIRRVAVAACNTVGSFIDVLVYHVRYSVKKLVNNELKSEIVNEVVEVAKNNIEKMLEEPSTTVKRERGRKSLCRRENAPGNLPEIASAHRGRVGRRCSPTLTGTTRRSSPRKKYAENLPEFSSPGPEIASLRSSRLGKMSRRN</sequence>
<gene>
    <name evidence="2" type="ORF">KSP40_PGU014132</name>
</gene>
<reference evidence="2 3" key="1">
    <citation type="journal article" date="2022" name="Nat. Plants">
        <title>Genomes of leafy and leafless Platanthera orchids illuminate the evolution of mycoheterotrophy.</title>
        <authorList>
            <person name="Li M.H."/>
            <person name="Liu K.W."/>
            <person name="Li Z."/>
            <person name="Lu H.C."/>
            <person name="Ye Q.L."/>
            <person name="Zhang D."/>
            <person name="Wang J.Y."/>
            <person name="Li Y.F."/>
            <person name="Zhong Z.M."/>
            <person name="Liu X."/>
            <person name="Yu X."/>
            <person name="Liu D.K."/>
            <person name="Tu X.D."/>
            <person name="Liu B."/>
            <person name="Hao Y."/>
            <person name="Liao X.Y."/>
            <person name="Jiang Y.T."/>
            <person name="Sun W.H."/>
            <person name="Chen J."/>
            <person name="Chen Y.Q."/>
            <person name="Ai Y."/>
            <person name="Zhai J.W."/>
            <person name="Wu S.S."/>
            <person name="Zhou Z."/>
            <person name="Hsiao Y.Y."/>
            <person name="Wu W.L."/>
            <person name="Chen Y.Y."/>
            <person name="Lin Y.F."/>
            <person name="Hsu J.L."/>
            <person name="Li C.Y."/>
            <person name="Wang Z.W."/>
            <person name="Zhao X."/>
            <person name="Zhong W.Y."/>
            <person name="Ma X.K."/>
            <person name="Ma L."/>
            <person name="Huang J."/>
            <person name="Chen G.Z."/>
            <person name="Huang M.Z."/>
            <person name="Huang L."/>
            <person name="Peng D.H."/>
            <person name="Luo Y.B."/>
            <person name="Zou S.Q."/>
            <person name="Chen S.P."/>
            <person name="Lan S."/>
            <person name="Tsai W.C."/>
            <person name="Van de Peer Y."/>
            <person name="Liu Z.J."/>
        </authorList>
    </citation>
    <scope>NUCLEOTIDE SEQUENCE [LARGE SCALE GENOMIC DNA]</scope>
    <source>
        <strain evidence="2">Lor288</strain>
    </source>
</reference>
<protein>
    <submittedName>
        <fullName evidence="2">Uncharacterized protein</fullName>
    </submittedName>
</protein>
<accession>A0ABR2N581</accession>
<evidence type="ECO:0000313" key="3">
    <source>
        <dbReference type="Proteomes" id="UP001412067"/>
    </source>
</evidence>
<dbReference type="Proteomes" id="UP001412067">
    <property type="component" value="Unassembled WGS sequence"/>
</dbReference>
<dbReference type="EMBL" id="JBBWWR010000001">
    <property type="protein sequence ID" value="KAK8971285.1"/>
    <property type="molecule type" value="Genomic_DNA"/>
</dbReference>
<evidence type="ECO:0000256" key="1">
    <source>
        <dbReference type="SAM" id="MobiDB-lite"/>
    </source>
</evidence>
<organism evidence="2 3">
    <name type="scientific">Platanthera guangdongensis</name>
    <dbReference type="NCBI Taxonomy" id="2320717"/>
    <lineage>
        <taxon>Eukaryota</taxon>
        <taxon>Viridiplantae</taxon>
        <taxon>Streptophyta</taxon>
        <taxon>Embryophyta</taxon>
        <taxon>Tracheophyta</taxon>
        <taxon>Spermatophyta</taxon>
        <taxon>Magnoliopsida</taxon>
        <taxon>Liliopsida</taxon>
        <taxon>Asparagales</taxon>
        <taxon>Orchidaceae</taxon>
        <taxon>Orchidoideae</taxon>
        <taxon>Orchideae</taxon>
        <taxon>Orchidinae</taxon>
        <taxon>Platanthera</taxon>
    </lineage>
</organism>
<name>A0ABR2N581_9ASPA</name>
<comment type="caution">
    <text evidence="2">The sequence shown here is derived from an EMBL/GenBank/DDBJ whole genome shotgun (WGS) entry which is preliminary data.</text>
</comment>
<proteinExistence type="predicted"/>
<evidence type="ECO:0000313" key="2">
    <source>
        <dbReference type="EMBL" id="KAK8971285.1"/>
    </source>
</evidence>
<feature type="region of interest" description="Disordered" evidence="1">
    <location>
        <begin position="168"/>
        <end position="235"/>
    </location>
</feature>